<gene>
    <name evidence="1" type="ORF">L3X38_024627</name>
</gene>
<reference evidence="1 2" key="1">
    <citation type="journal article" date="2022" name="G3 (Bethesda)">
        <title>Whole-genome sequence and methylome profiling of the almond [Prunus dulcis (Mill.) D.A. Webb] cultivar 'Nonpareil'.</title>
        <authorList>
            <person name="D'Amico-Willman K.M."/>
            <person name="Ouma W.Z."/>
            <person name="Meulia T."/>
            <person name="Sideli G.M."/>
            <person name="Gradziel T.M."/>
            <person name="Fresnedo-Ramirez J."/>
        </authorList>
    </citation>
    <scope>NUCLEOTIDE SEQUENCE [LARGE SCALE GENOMIC DNA]</scope>
    <source>
        <strain evidence="1">Clone GOH B32 T37-40</strain>
    </source>
</reference>
<sequence>MQSSVALSTAEAEYISAAEAIAQAIWLRFVLSDFREEQVEPTQLLCDNTLAIAISKNPVHHHKTRHINRRFSDHMWEIKHNAFHIGKYISNSLGHGSYTTPNINQGLKSLKQPLYSLLTTFEISQASLAMASVKMWERLGSRYPKSQNVVPCAMTQAIRSSFWNQVLKYCYGLVIKGSSRPSK</sequence>
<dbReference type="EMBL" id="JAJFAZ020000004">
    <property type="protein sequence ID" value="KAI5334494.1"/>
    <property type="molecule type" value="Genomic_DNA"/>
</dbReference>
<evidence type="ECO:0000313" key="1">
    <source>
        <dbReference type="EMBL" id="KAI5334494.1"/>
    </source>
</evidence>
<name>A0AAD4Z6P2_PRUDU</name>
<accession>A0AAD4Z6P2</accession>
<keyword evidence="2" id="KW-1185">Reference proteome</keyword>
<dbReference type="Proteomes" id="UP001054821">
    <property type="component" value="Chromosome 4"/>
</dbReference>
<evidence type="ECO:0008006" key="3">
    <source>
        <dbReference type="Google" id="ProtNLM"/>
    </source>
</evidence>
<protein>
    <recommendedName>
        <fullName evidence="3">Copia protein</fullName>
    </recommendedName>
</protein>
<organism evidence="1 2">
    <name type="scientific">Prunus dulcis</name>
    <name type="common">Almond</name>
    <name type="synonym">Amygdalus dulcis</name>
    <dbReference type="NCBI Taxonomy" id="3755"/>
    <lineage>
        <taxon>Eukaryota</taxon>
        <taxon>Viridiplantae</taxon>
        <taxon>Streptophyta</taxon>
        <taxon>Embryophyta</taxon>
        <taxon>Tracheophyta</taxon>
        <taxon>Spermatophyta</taxon>
        <taxon>Magnoliopsida</taxon>
        <taxon>eudicotyledons</taxon>
        <taxon>Gunneridae</taxon>
        <taxon>Pentapetalae</taxon>
        <taxon>rosids</taxon>
        <taxon>fabids</taxon>
        <taxon>Rosales</taxon>
        <taxon>Rosaceae</taxon>
        <taxon>Amygdaloideae</taxon>
        <taxon>Amygdaleae</taxon>
        <taxon>Prunus</taxon>
    </lineage>
</organism>
<evidence type="ECO:0000313" key="2">
    <source>
        <dbReference type="Proteomes" id="UP001054821"/>
    </source>
</evidence>
<dbReference type="PANTHER" id="PTHR11439">
    <property type="entry name" value="GAG-POL-RELATED RETROTRANSPOSON"/>
    <property type="match status" value="1"/>
</dbReference>
<proteinExistence type="predicted"/>
<dbReference type="AlphaFoldDB" id="A0AAD4Z6P2"/>
<dbReference type="PANTHER" id="PTHR11439:SF483">
    <property type="entry name" value="PEPTIDE SYNTHASE GLIP-LIKE, PUTATIVE (AFU_ORTHOLOGUE AFUA_3G12920)-RELATED"/>
    <property type="match status" value="1"/>
</dbReference>
<dbReference type="CDD" id="cd09272">
    <property type="entry name" value="RNase_HI_RT_Ty1"/>
    <property type="match status" value="1"/>
</dbReference>
<comment type="caution">
    <text evidence="1">The sequence shown here is derived from an EMBL/GenBank/DDBJ whole genome shotgun (WGS) entry which is preliminary data.</text>
</comment>